<evidence type="ECO:0008006" key="7">
    <source>
        <dbReference type="Google" id="ProtNLM"/>
    </source>
</evidence>
<evidence type="ECO:0000313" key="6">
    <source>
        <dbReference type="Proteomes" id="UP000597762"/>
    </source>
</evidence>
<dbReference type="InterPro" id="IPR002931">
    <property type="entry name" value="Transglutaminase-like"/>
</dbReference>
<feature type="region of interest" description="Disordered" evidence="2">
    <location>
        <begin position="703"/>
        <end position="758"/>
    </location>
</feature>
<dbReference type="Pfam" id="PF23265">
    <property type="entry name" value="Ig-like_KY"/>
    <property type="match status" value="2"/>
</dbReference>
<dbReference type="PANTHER" id="PTHR47020">
    <property type="entry name" value="HILLARIN"/>
    <property type="match status" value="1"/>
</dbReference>
<organism evidence="5 6">
    <name type="scientific">Acanthosepion pharaonis</name>
    <name type="common">Pharaoh cuttlefish</name>
    <name type="synonym">Sepia pharaonis</name>
    <dbReference type="NCBI Taxonomy" id="158019"/>
    <lineage>
        <taxon>Eukaryota</taxon>
        <taxon>Metazoa</taxon>
        <taxon>Spiralia</taxon>
        <taxon>Lophotrochozoa</taxon>
        <taxon>Mollusca</taxon>
        <taxon>Cephalopoda</taxon>
        <taxon>Coleoidea</taxon>
        <taxon>Decapodiformes</taxon>
        <taxon>Sepiida</taxon>
        <taxon>Sepiina</taxon>
        <taxon>Sepiidae</taxon>
        <taxon>Acanthosepion</taxon>
    </lineage>
</organism>
<dbReference type="EMBL" id="CAHIKZ030000482">
    <property type="protein sequence ID" value="CAE1176530.1"/>
    <property type="molecule type" value="Genomic_DNA"/>
</dbReference>
<feature type="domain" description="Transglutaminase-like" evidence="3">
    <location>
        <begin position="90"/>
        <end position="195"/>
    </location>
</feature>
<name>A0A812BB82_ACAPH</name>
<dbReference type="Proteomes" id="UP000597762">
    <property type="component" value="Unassembled WGS sequence"/>
</dbReference>
<dbReference type="SUPFAM" id="SSF54001">
    <property type="entry name" value="Cysteine proteinases"/>
    <property type="match status" value="1"/>
</dbReference>
<reference evidence="5" key="1">
    <citation type="submission" date="2021-01" db="EMBL/GenBank/DDBJ databases">
        <authorList>
            <person name="Li R."/>
            <person name="Bekaert M."/>
        </authorList>
    </citation>
    <scope>NUCLEOTIDE SEQUENCE</scope>
    <source>
        <strain evidence="5">Farmed</strain>
    </source>
</reference>
<feature type="compositionally biased region" description="Polar residues" evidence="2">
    <location>
        <begin position="726"/>
        <end position="735"/>
    </location>
</feature>
<feature type="compositionally biased region" description="Basic and acidic residues" evidence="2">
    <location>
        <begin position="703"/>
        <end position="717"/>
    </location>
</feature>
<gene>
    <name evidence="5" type="ORF">SPHA_14183</name>
</gene>
<protein>
    <recommendedName>
        <fullName evidence="7">Kyphoscoliosis peptidase</fullName>
    </recommendedName>
</protein>
<feature type="region of interest" description="Disordered" evidence="2">
    <location>
        <begin position="34"/>
        <end position="61"/>
    </location>
</feature>
<feature type="compositionally biased region" description="Basic and acidic residues" evidence="2">
    <location>
        <begin position="742"/>
        <end position="758"/>
    </location>
</feature>
<dbReference type="PANTHER" id="PTHR47020:SF1">
    <property type="entry name" value="HILLARIN"/>
    <property type="match status" value="1"/>
</dbReference>
<sequence length="888" mass="102396">MLVTWNLHEDEGKEPKTGVFLKFLPPIMDYNSPNEYNEDTGPKLNPLLENQPKPPRKRKREIYNPNMYKKLNKHIENTPKRLLNMEVKYLVKYLTDSCADDVAKVHALFYWITSQSFLVYPDENSKKYSAVWHLKKIFNGDGNFAHFFYILCWHADIPCIIISGFTKNSAYEIGFPFVTADMAAQWNAVFVKGDWRFASIQWACLFANGPNDWKKVLLVTENEFTSGENTASDQHKDYNNYPIPPKPKTKKEYFHRVNDYYFLTDPDEFIWTHFPNRRQWQLLDNPITLEMFLNHFYVREQFYLLDKHQKLLQLGKYEVKDNRFFLTLHLMSEGTYKLDIFGSKKENCDFYLICSYIIKCSSTEKRPELPWKFFQGYGSDFNPLKKKIKTNKSRIKLPFPIKKDVTLTHSLTSRGNVLKGCSLLRMIDEDDESEFLTMIIELRLPEPGNYFLSLYAKKDTEHETLCDYCIIYKEDTETSSSMLEGSATKDTEEKKVVVLSHPGSFIQTNLDTLKILFRSKYQLSCKLIAHDASANGSKKTSVLHDMATKECQFNVTIPTCGDYTLKIFTTFGDVELVGDGAGQFYELHSYSIQKINPDQFSIRSVDRRQSASVHILGTFETYESVINIAQNDVTDETLAVFQSQNEAALCSHLINIFNVEDVSYIQATLPQIGDYLLSLLEKDNATGLIKSVTRYLLRRRQKDVEKKTKEFPEDKNAALHQPKRPSISTYNNRSVASVGVEKSADPIKRDQQSKTDEPVKMKDALGTADNTQKMQQLEHAIMKRDIDLLKSAIICSKKHVKSDILNQAKKLLDLLQAKKDLIEAYQSRKKELLATALEEARRSSSACIRLSLITSTFTSISLSLIYAIFSHSLFESFKHTQSSYSSVD</sequence>
<dbReference type="AlphaFoldDB" id="A0A812BB82"/>
<evidence type="ECO:0000256" key="1">
    <source>
        <dbReference type="SAM" id="Coils"/>
    </source>
</evidence>
<evidence type="ECO:0000259" key="3">
    <source>
        <dbReference type="Pfam" id="PF01841"/>
    </source>
</evidence>
<feature type="domain" description="KY-like immunoglobulin-like" evidence="4">
    <location>
        <begin position="309"/>
        <end position="370"/>
    </location>
</feature>
<evidence type="ECO:0000313" key="5">
    <source>
        <dbReference type="EMBL" id="CAE1176530.1"/>
    </source>
</evidence>
<dbReference type="OrthoDB" id="6129702at2759"/>
<keyword evidence="1" id="KW-0175">Coiled coil</keyword>
<feature type="domain" description="KY-like immunoglobulin-like" evidence="4">
    <location>
        <begin position="383"/>
        <end position="477"/>
    </location>
</feature>
<dbReference type="Pfam" id="PF01841">
    <property type="entry name" value="Transglut_core"/>
    <property type="match status" value="1"/>
</dbReference>
<dbReference type="InterPro" id="IPR056564">
    <property type="entry name" value="Ig-like_KY"/>
</dbReference>
<evidence type="ECO:0000259" key="4">
    <source>
        <dbReference type="Pfam" id="PF23265"/>
    </source>
</evidence>
<accession>A0A812BB82</accession>
<comment type="caution">
    <text evidence="5">The sequence shown here is derived from an EMBL/GenBank/DDBJ whole genome shotgun (WGS) entry which is preliminary data.</text>
</comment>
<proteinExistence type="predicted"/>
<dbReference type="InterPro" id="IPR038765">
    <property type="entry name" value="Papain-like_cys_pep_sf"/>
</dbReference>
<feature type="coiled-coil region" evidence="1">
    <location>
        <begin position="808"/>
        <end position="835"/>
    </location>
</feature>
<keyword evidence="6" id="KW-1185">Reference proteome</keyword>
<evidence type="ECO:0000256" key="2">
    <source>
        <dbReference type="SAM" id="MobiDB-lite"/>
    </source>
</evidence>
<dbReference type="InterPro" id="IPR053041">
    <property type="entry name" value="Transglut-like_Superfamily_Mod"/>
</dbReference>